<keyword evidence="7" id="KW-0228">DNA excision</keyword>
<evidence type="ECO:0000259" key="17">
    <source>
        <dbReference type="SMART" id="SM00382"/>
    </source>
</evidence>
<dbReference type="SMART" id="SM00382">
    <property type="entry name" value="AAA"/>
    <property type="match status" value="2"/>
</dbReference>
<evidence type="ECO:0000256" key="6">
    <source>
        <dbReference type="ARBA" id="ARBA00022763"/>
    </source>
</evidence>
<comment type="similarity">
    <text evidence="14">Belongs to the ABC transporter superfamily. UvrA family.</text>
</comment>
<dbReference type="GO" id="GO:0008270">
    <property type="term" value="F:zinc ion binding"/>
    <property type="evidence" value="ECO:0007669"/>
    <property type="project" value="UniProtKB-KW"/>
</dbReference>
<evidence type="ECO:0000256" key="12">
    <source>
        <dbReference type="ARBA" id="ARBA00023125"/>
    </source>
</evidence>
<feature type="domain" description="AAA+ ATPase" evidence="17">
    <location>
        <begin position="33"/>
        <end position="441"/>
    </location>
</feature>
<keyword evidence="5" id="KW-0547">Nucleotide-binding</keyword>
<keyword evidence="11" id="KW-0267">Excision nuclease</keyword>
<dbReference type="PROSITE" id="PS00211">
    <property type="entry name" value="ABC_TRANSPORTER_1"/>
    <property type="match status" value="1"/>
</dbReference>
<dbReference type="GO" id="GO:0006281">
    <property type="term" value="P:DNA repair"/>
    <property type="evidence" value="ECO:0007669"/>
    <property type="project" value="UniProtKB-KW"/>
</dbReference>
<keyword evidence="13" id="KW-0234">DNA repair</keyword>
<dbReference type="GO" id="GO:0004518">
    <property type="term" value="F:nuclease activity"/>
    <property type="evidence" value="ECO:0007669"/>
    <property type="project" value="UniProtKB-KW"/>
</dbReference>
<dbReference type="GO" id="GO:0003677">
    <property type="term" value="F:DNA binding"/>
    <property type="evidence" value="ECO:0007669"/>
    <property type="project" value="UniProtKB-KW"/>
</dbReference>
<comment type="subcellular location">
    <subcellularLocation>
        <location evidence="1">Cytoplasm</location>
    </subcellularLocation>
</comment>
<keyword evidence="2" id="KW-0963">Cytoplasm</keyword>
<feature type="domain" description="AAA+ ATPase" evidence="17">
    <location>
        <begin position="510"/>
        <end position="785"/>
    </location>
</feature>
<evidence type="ECO:0000256" key="7">
    <source>
        <dbReference type="ARBA" id="ARBA00022769"/>
    </source>
</evidence>
<name>B0CN16_STRLA</name>
<dbReference type="GO" id="GO:0005524">
    <property type="term" value="F:ATP binding"/>
    <property type="evidence" value="ECO:0007669"/>
    <property type="project" value="UniProtKB-KW"/>
</dbReference>
<gene>
    <name evidence="18" type="primary">sfmH</name>
</gene>
<evidence type="ECO:0000256" key="14">
    <source>
        <dbReference type="ARBA" id="ARBA00038000"/>
    </source>
</evidence>
<dbReference type="SUPFAM" id="SSF52540">
    <property type="entry name" value="P-loop containing nucleoside triphosphate hydrolases"/>
    <property type="match status" value="2"/>
</dbReference>
<protein>
    <recommendedName>
        <fullName evidence="15">UvrABC system protein A</fullName>
    </recommendedName>
    <alternativeName>
        <fullName evidence="16">Excinuclease ABC subunit A</fullName>
    </alternativeName>
</protein>
<dbReference type="Gene3D" id="1.20.1580.10">
    <property type="entry name" value="ABC transporter ATPase like domain"/>
    <property type="match status" value="2"/>
</dbReference>
<evidence type="ECO:0000256" key="5">
    <source>
        <dbReference type="ARBA" id="ARBA00022741"/>
    </source>
</evidence>
<organism evidence="18">
    <name type="scientific">Streptomyces lavendulae</name>
    <dbReference type="NCBI Taxonomy" id="1914"/>
    <lineage>
        <taxon>Bacteria</taxon>
        <taxon>Bacillati</taxon>
        <taxon>Actinomycetota</taxon>
        <taxon>Actinomycetes</taxon>
        <taxon>Kitasatosporales</taxon>
        <taxon>Streptomycetaceae</taxon>
        <taxon>Streptomyces</taxon>
    </lineage>
</organism>
<dbReference type="AlphaFoldDB" id="B0CN16"/>
<proteinExistence type="inferred from homology"/>
<keyword evidence="3" id="KW-0479">Metal-binding</keyword>
<dbReference type="PANTHER" id="PTHR43152">
    <property type="entry name" value="UVRABC SYSTEM PROTEIN A"/>
    <property type="match status" value="1"/>
</dbReference>
<dbReference type="GO" id="GO:0005737">
    <property type="term" value="C:cytoplasm"/>
    <property type="evidence" value="ECO:0007669"/>
    <property type="project" value="UniProtKB-SubCell"/>
</dbReference>
<keyword evidence="9" id="KW-0862">Zinc</keyword>
<dbReference type="Gene3D" id="3.40.50.300">
    <property type="entry name" value="P-loop containing nucleotide triphosphate hydrolases"/>
    <property type="match status" value="2"/>
</dbReference>
<keyword evidence="10" id="KW-0067">ATP-binding</keyword>
<dbReference type="EMBL" id="DQ838002">
    <property type="protein sequence ID" value="ABI22122.1"/>
    <property type="molecule type" value="Genomic_DNA"/>
</dbReference>
<evidence type="ECO:0000256" key="11">
    <source>
        <dbReference type="ARBA" id="ARBA00022881"/>
    </source>
</evidence>
<evidence type="ECO:0000256" key="13">
    <source>
        <dbReference type="ARBA" id="ARBA00023204"/>
    </source>
</evidence>
<dbReference type="InterPro" id="IPR003593">
    <property type="entry name" value="AAA+_ATPase"/>
</dbReference>
<evidence type="ECO:0000256" key="2">
    <source>
        <dbReference type="ARBA" id="ARBA00022490"/>
    </source>
</evidence>
<evidence type="ECO:0000256" key="15">
    <source>
        <dbReference type="ARBA" id="ARBA00039316"/>
    </source>
</evidence>
<dbReference type="InterPro" id="IPR027417">
    <property type="entry name" value="P-loop_NTPase"/>
</dbReference>
<sequence length="819" mass="86987">MPESPFPHSSTEWIRVVRARTHNLKDVTVDIPRGGIVAFTGVSGSGKTSLAIDTVHAEAQLRYLEGLSPFVRQYITPKDRPQVDRIDGLGATLAVDQRRLNRHSRSTVATMTGVDAYLGLLYSRLPAVAGEGPELSSGHFSRYSPEGGCPVCHGAGGTPRADADLIITHPGLPLQEGGSPWFDKLRSPEQVAVPFLAERHGADLSLPWRELPQSFRDALLYGTGTETVSVSVQVPNKNSDAEVLYQLNQPLRGALAEVERLFAAAGTENAKQRYLPYMRQIPCAQCGGSGYGEAARTVALAGVTYQQLSALRVHEVQKWAAELGGVLSGVQREIGEALLPEVTNRLRLLDRLGLAHLELGRTAPTLSGGELQRARTAAQLSTSLTGIVFVLDELGSGLHPADKQKLRDILEDLRDSGNTVLLVEHDPDVVAQADWVIDLGPGAGSGGGRVMFSGPPQELAAHPDSVTGRYLDRSRPRINRARSGGGSGRWLTFKDVRAHTVRVDELRVPLNTLTCFTGVSGSGKSSLLGHAVAPALTAALAGSGHPAVGAVTGIESVAWVDCVDQSPIGRTPRSNPATYTKAFDAVRKLYAATDRARALGLGASAFSFNAAAGRCEACTGYGQKLVDMHFLPDVWATCDVCAGRRFTPEVLSVTYQGLAIDQVLGLTVDEAAEFFREPRTLTAILHALQQVGLGYLQLGQSATDLSGGEAQRLKLAEAIRRGAVGGRGGVVLLDEPLTGLHPADVQRMVSAFDALLAAGHTLLVAEHDLHLADSADWLVDMGPGAGEHGGRVVAEGTPEQIRAADSATAGHLRRLVPRG</sequence>
<evidence type="ECO:0000256" key="3">
    <source>
        <dbReference type="ARBA" id="ARBA00022723"/>
    </source>
</evidence>
<dbReference type="Pfam" id="PF17755">
    <property type="entry name" value="UvrA_DNA-bind"/>
    <property type="match status" value="1"/>
</dbReference>
<evidence type="ECO:0000256" key="1">
    <source>
        <dbReference type="ARBA" id="ARBA00004496"/>
    </source>
</evidence>
<keyword evidence="8" id="KW-0863">Zinc-finger</keyword>
<accession>B0CN16</accession>
<evidence type="ECO:0000256" key="8">
    <source>
        <dbReference type="ARBA" id="ARBA00022771"/>
    </source>
</evidence>
<dbReference type="Gene3D" id="1.10.8.280">
    <property type="entry name" value="ABC transporter ATPase domain-like"/>
    <property type="match status" value="1"/>
</dbReference>
<dbReference type="InterPro" id="IPR017871">
    <property type="entry name" value="ABC_transporter-like_CS"/>
</dbReference>
<dbReference type="GO" id="GO:0016887">
    <property type="term" value="F:ATP hydrolysis activity"/>
    <property type="evidence" value="ECO:0007669"/>
    <property type="project" value="InterPro"/>
</dbReference>
<dbReference type="PANTHER" id="PTHR43152:SF1">
    <property type="entry name" value="UVRA PROTEIN"/>
    <property type="match status" value="1"/>
</dbReference>
<keyword evidence="12" id="KW-0238">DNA-binding</keyword>
<evidence type="ECO:0000256" key="16">
    <source>
        <dbReference type="ARBA" id="ARBA00042156"/>
    </source>
</evidence>
<reference evidence="18" key="1">
    <citation type="journal article" date="2008" name="J. Bacteriol.">
        <title>Characterization of the saframycin A gene cluster from Streptomyces lavendulae NRRL 11002 revealing a nonribosomal peptide synthetase system for assembling the unusual tetrapeptidyl skeleton in an iterative manner.</title>
        <authorList>
            <person name="Li L."/>
            <person name="Deng W."/>
            <person name="Song J."/>
            <person name="Ding W."/>
            <person name="Zhao Q.F."/>
            <person name="Peng C."/>
            <person name="Song W.W."/>
            <person name="Tang G.L."/>
            <person name="Liu W."/>
        </authorList>
    </citation>
    <scope>NUCLEOTIDE SEQUENCE</scope>
    <source>
        <strain evidence="18">NRRL 11002</strain>
    </source>
</reference>
<dbReference type="InterPro" id="IPR041552">
    <property type="entry name" value="UvrA_DNA-bd"/>
</dbReference>
<evidence type="ECO:0000256" key="4">
    <source>
        <dbReference type="ARBA" id="ARBA00022737"/>
    </source>
</evidence>
<keyword evidence="6" id="KW-0227">DNA damage</keyword>
<evidence type="ECO:0000256" key="10">
    <source>
        <dbReference type="ARBA" id="ARBA00022840"/>
    </source>
</evidence>
<keyword evidence="4" id="KW-0677">Repeat</keyword>
<evidence type="ECO:0000256" key="9">
    <source>
        <dbReference type="ARBA" id="ARBA00022833"/>
    </source>
</evidence>
<evidence type="ECO:0000313" key="18">
    <source>
        <dbReference type="EMBL" id="ABI22122.1"/>
    </source>
</evidence>